<reference evidence="3 4" key="1">
    <citation type="submission" date="2018-11" db="EMBL/GenBank/DDBJ databases">
        <title>Gemmobacter sp. nov., YIM 102744-1 draft genome.</title>
        <authorList>
            <person name="Li G."/>
            <person name="Jiang Y."/>
        </authorList>
    </citation>
    <scope>NUCLEOTIDE SEQUENCE [LARGE SCALE GENOMIC DNA]</scope>
    <source>
        <strain evidence="3 4">YIM 102744-1</strain>
    </source>
</reference>
<dbReference type="RefSeq" id="WP_124966361.1">
    <property type="nucleotide sequence ID" value="NZ_RRAZ01000033.1"/>
</dbReference>
<dbReference type="InterPro" id="IPR027417">
    <property type="entry name" value="P-loop_NTPase"/>
</dbReference>
<proteinExistence type="inferred from homology"/>
<comment type="similarity">
    <text evidence="1">Belongs to the GSP E family.</text>
</comment>
<dbReference type="Gene3D" id="3.30.450.90">
    <property type="match status" value="1"/>
</dbReference>
<comment type="caution">
    <text evidence="3">The sequence shown here is derived from an EMBL/GenBank/DDBJ whole genome shotgun (WGS) entry which is preliminary data.</text>
</comment>
<sequence length="334" mass="36125">MDTSYLELSLERLGPTIRREDLIEICINPDGRIFAEVRGDLHMHPLGVTLSPTEIRDLGTQIASVAGSTLSSRRPIVSVSIACQGRPIRAQVIQPPVTEGGFAISLRFFSSLPLSEINLSYLHGAPREEEARRAAMARELRAIIATGDIAATLQLCVSEKLNMILAGGTSTGKTVTARKILSLVPDSERILTIEEAAELRPEQSNVVTLLADRDNEARSADALLTAALRLRPDRIVLGEVRGREALTFLEAINTGHGGSLTTLHAETPQLALQRLAIAALKTELPMSHADMLRYIRSSIDVIIQTGRHGGRRGITEIWLPGQDDAQGDTASSPS</sequence>
<dbReference type="InterPro" id="IPR001482">
    <property type="entry name" value="T2SS/T4SS_dom"/>
</dbReference>
<feature type="domain" description="Bacterial type II secretion system protein E" evidence="2">
    <location>
        <begin position="151"/>
        <end position="303"/>
    </location>
</feature>
<dbReference type="AlphaFoldDB" id="A0A3P3DCB6"/>
<evidence type="ECO:0000313" key="3">
    <source>
        <dbReference type="EMBL" id="RRH71082.1"/>
    </source>
</evidence>
<dbReference type="PANTHER" id="PTHR30486:SF6">
    <property type="entry name" value="TYPE IV PILUS RETRACTATION ATPASE PILT"/>
    <property type="match status" value="1"/>
</dbReference>
<accession>A0A3P3DCB6</accession>
<name>A0A3P3DCB6_9RHOB</name>
<dbReference type="PANTHER" id="PTHR30486">
    <property type="entry name" value="TWITCHING MOTILITY PROTEIN PILT"/>
    <property type="match status" value="1"/>
</dbReference>
<dbReference type="InterPro" id="IPR050921">
    <property type="entry name" value="T4SS_GSP_E_ATPase"/>
</dbReference>
<protein>
    <submittedName>
        <fullName evidence="3">Type II secretion system protein E</fullName>
    </submittedName>
</protein>
<dbReference type="CDD" id="cd01130">
    <property type="entry name" value="VirB11-like_ATPase"/>
    <property type="match status" value="1"/>
</dbReference>
<dbReference type="EMBL" id="RRAZ01000033">
    <property type="protein sequence ID" value="RRH71082.1"/>
    <property type="molecule type" value="Genomic_DNA"/>
</dbReference>
<organism evidence="3 4">
    <name type="scientific">Falsigemmobacter faecalis</name>
    <dbReference type="NCBI Taxonomy" id="2488730"/>
    <lineage>
        <taxon>Bacteria</taxon>
        <taxon>Pseudomonadati</taxon>
        <taxon>Pseudomonadota</taxon>
        <taxon>Alphaproteobacteria</taxon>
        <taxon>Rhodobacterales</taxon>
        <taxon>Paracoccaceae</taxon>
        <taxon>Falsigemmobacter</taxon>
    </lineage>
</organism>
<dbReference type="Proteomes" id="UP000282125">
    <property type="component" value="Unassembled WGS sequence"/>
</dbReference>
<dbReference type="OrthoDB" id="9810761at2"/>
<evidence type="ECO:0000256" key="1">
    <source>
        <dbReference type="ARBA" id="ARBA00006611"/>
    </source>
</evidence>
<dbReference type="Pfam" id="PF00437">
    <property type="entry name" value="T2SSE"/>
    <property type="match status" value="1"/>
</dbReference>
<dbReference type="Gene3D" id="3.40.50.300">
    <property type="entry name" value="P-loop containing nucleotide triphosphate hydrolases"/>
    <property type="match status" value="1"/>
</dbReference>
<gene>
    <name evidence="3" type="ORF">EG244_16930</name>
</gene>
<keyword evidence="4" id="KW-1185">Reference proteome</keyword>
<evidence type="ECO:0000313" key="4">
    <source>
        <dbReference type="Proteomes" id="UP000282125"/>
    </source>
</evidence>
<evidence type="ECO:0000259" key="2">
    <source>
        <dbReference type="Pfam" id="PF00437"/>
    </source>
</evidence>
<dbReference type="SUPFAM" id="SSF52540">
    <property type="entry name" value="P-loop containing nucleoside triphosphate hydrolases"/>
    <property type="match status" value="1"/>
</dbReference>
<dbReference type="GO" id="GO:0016887">
    <property type="term" value="F:ATP hydrolysis activity"/>
    <property type="evidence" value="ECO:0007669"/>
    <property type="project" value="InterPro"/>
</dbReference>